<feature type="region of interest" description="Disordered" evidence="1">
    <location>
        <begin position="37"/>
        <end position="59"/>
    </location>
</feature>
<dbReference type="Pfam" id="PF14384">
    <property type="entry name" value="BrnA_antitoxin"/>
    <property type="match status" value="1"/>
</dbReference>
<dbReference type="OrthoDB" id="9796641at2"/>
<dbReference type="AlphaFoldDB" id="A0A372IQ01"/>
<dbReference type="InterPro" id="IPR025528">
    <property type="entry name" value="BrnA_antitoxin"/>
</dbReference>
<dbReference type="EMBL" id="QVQT01000003">
    <property type="protein sequence ID" value="RFU16839.1"/>
    <property type="molecule type" value="Genomic_DNA"/>
</dbReference>
<dbReference type="RefSeq" id="WP_117299007.1">
    <property type="nucleotide sequence ID" value="NZ_QVQT02000003.1"/>
</dbReference>
<proteinExistence type="predicted"/>
<keyword evidence="3" id="KW-1185">Reference proteome</keyword>
<name>A0A372IQ01_9BACT</name>
<evidence type="ECO:0000313" key="2">
    <source>
        <dbReference type="EMBL" id="RFU16839.1"/>
    </source>
</evidence>
<organism evidence="2 3">
    <name type="scientific">Paracidobacterium acidisoli</name>
    <dbReference type="NCBI Taxonomy" id="2303751"/>
    <lineage>
        <taxon>Bacteria</taxon>
        <taxon>Pseudomonadati</taxon>
        <taxon>Acidobacteriota</taxon>
        <taxon>Terriglobia</taxon>
        <taxon>Terriglobales</taxon>
        <taxon>Acidobacteriaceae</taxon>
        <taxon>Paracidobacterium</taxon>
    </lineage>
</organism>
<reference evidence="2 3" key="1">
    <citation type="submission" date="2018-08" db="EMBL/GenBank/DDBJ databases">
        <title>Acidipila sp. 4G-K13, an acidobacterium isolated from forest soil.</title>
        <authorList>
            <person name="Gao Z.-H."/>
            <person name="Qiu L.-H."/>
        </authorList>
    </citation>
    <scope>NUCLEOTIDE SEQUENCE [LARGE SCALE GENOMIC DNA]</scope>
    <source>
        <strain evidence="2 3">4G-K13</strain>
    </source>
</reference>
<evidence type="ECO:0000256" key="1">
    <source>
        <dbReference type="SAM" id="MobiDB-lite"/>
    </source>
</evidence>
<evidence type="ECO:0000313" key="3">
    <source>
        <dbReference type="Proteomes" id="UP000264702"/>
    </source>
</evidence>
<protein>
    <submittedName>
        <fullName evidence="2">Uncharacterized protein</fullName>
    </submittedName>
</protein>
<dbReference type="Proteomes" id="UP000264702">
    <property type="component" value="Unassembled WGS sequence"/>
</dbReference>
<comment type="caution">
    <text evidence="2">The sequence shown here is derived from an EMBL/GenBank/DDBJ whole genome shotgun (WGS) entry which is preliminary data.</text>
</comment>
<accession>A0A372IQ01</accession>
<sequence length="98" mass="11224">MPKPVNPELIDDENPEWTEEDFARAKSFSQLPESLQRKLRSLKSAPEAEKKPARKQISVSLSSDVVDQLQSTANWELHLEEAIRAWLARQARRRNAAS</sequence>
<gene>
    <name evidence="2" type="ORF">D0Y96_08810</name>
</gene>